<accession>A0A836EFI9</accession>
<feature type="repeat" description="WD" evidence="4">
    <location>
        <begin position="599"/>
        <end position="640"/>
    </location>
</feature>
<dbReference type="Proteomes" id="UP000668214">
    <property type="component" value="Unassembled WGS sequence"/>
</dbReference>
<evidence type="ECO:0000256" key="5">
    <source>
        <dbReference type="SAM" id="MobiDB-lite"/>
    </source>
</evidence>
<evidence type="ECO:0000313" key="7">
    <source>
        <dbReference type="EMBL" id="KAG5321421.1"/>
    </source>
</evidence>
<dbReference type="GO" id="GO:0030490">
    <property type="term" value="P:maturation of SSU-rRNA"/>
    <property type="evidence" value="ECO:0007669"/>
    <property type="project" value="TreeGrafter"/>
</dbReference>
<dbReference type="Gene3D" id="2.130.10.10">
    <property type="entry name" value="YVTN repeat-like/Quinoprotein amine dehydrogenase"/>
    <property type="match status" value="4"/>
</dbReference>
<feature type="repeat" description="WD" evidence="4">
    <location>
        <begin position="61"/>
        <end position="102"/>
    </location>
</feature>
<comment type="caution">
    <text evidence="7">The sequence shown here is derived from an EMBL/GenBank/DDBJ whole genome shotgun (WGS) entry which is preliminary data.</text>
</comment>
<evidence type="ECO:0000256" key="1">
    <source>
        <dbReference type="ARBA" id="ARBA00022574"/>
    </source>
</evidence>
<feature type="repeat" description="WD" evidence="4">
    <location>
        <begin position="641"/>
        <end position="682"/>
    </location>
</feature>
<dbReference type="GO" id="GO:0032040">
    <property type="term" value="C:small-subunit processome"/>
    <property type="evidence" value="ECO:0007669"/>
    <property type="project" value="TreeGrafter"/>
</dbReference>
<feature type="repeat" description="WD" evidence="4">
    <location>
        <begin position="103"/>
        <end position="136"/>
    </location>
</feature>
<dbReference type="FunFam" id="2.130.10.10:FF:002580">
    <property type="entry name" value="Beta transducin Trp-Asp domain-containing protein, putative"/>
    <property type="match status" value="1"/>
</dbReference>
<dbReference type="PROSITE" id="PS50294">
    <property type="entry name" value="WD_REPEATS_REGION"/>
    <property type="match status" value="5"/>
</dbReference>
<evidence type="ECO:0000256" key="4">
    <source>
        <dbReference type="PROSITE-ProRule" id="PRU00221"/>
    </source>
</evidence>
<dbReference type="SMART" id="SM00320">
    <property type="entry name" value="WD40"/>
    <property type="match status" value="11"/>
</dbReference>
<dbReference type="InterPro" id="IPR007148">
    <property type="entry name" value="SSU_processome_Utp12"/>
</dbReference>
<dbReference type="Pfam" id="PF25172">
    <property type="entry name" value="Beta-prop_WDR3_2nd"/>
    <property type="match status" value="1"/>
</dbReference>
<dbReference type="AlphaFoldDB" id="A0A836EFI9"/>
<feature type="repeat" description="WD" evidence="4">
    <location>
        <begin position="502"/>
        <end position="536"/>
    </location>
</feature>
<evidence type="ECO:0000256" key="2">
    <source>
        <dbReference type="ARBA" id="ARBA00022737"/>
    </source>
</evidence>
<dbReference type="PROSITE" id="PS50082">
    <property type="entry name" value="WD_REPEATS_2"/>
    <property type="match status" value="6"/>
</dbReference>
<dbReference type="InterPro" id="IPR036322">
    <property type="entry name" value="WD40_repeat_dom_sf"/>
</dbReference>
<feature type="region of interest" description="Disordered" evidence="5">
    <location>
        <begin position="338"/>
        <end position="357"/>
    </location>
</feature>
<feature type="domain" description="Small-subunit processome Utp12" evidence="6">
    <location>
        <begin position="808"/>
        <end position="910"/>
    </location>
</feature>
<feature type="non-terminal residue" evidence="7">
    <location>
        <position position="949"/>
    </location>
</feature>
<dbReference type="Pfam" id="PF25173">
    <property type="entry name" value="Beta-prop_WDR3_1st"/>
    <property type="match status" value="1"/>
</dbReference>
<organism evidence="7 8">
    <name type="scientific">Pseudoatta argentina</name>
    <dbReference type="NCBI Taxonomy" id="621737"/>
    <lineage>
        <taxon>Eukaryota</taxon>
        <taxon>Metazoa</taxon>
        <taxon>Ecdysozoa</taxon>
        <taxon>Arthropoda</taxon>
        <taxon>Hexapoda</taxon>
        <taxon>Insecta</taxon>
        <taxon>Pterygota</taxon>
        <taxon>Neoptera</taxon>
        <taxon>Endopterygota</taxon>
        <taxon>Hymenoptera</taxon>
        <taxon>Apocrita</taxon>
        <taxon>Aculeata</taxon>
        <taxon>Formicoidea</taxon>
        <taxon>Formicidae</taxon>
        <taxon>Myrmicinae</taxon>
        <taxon>Pseudoatta</taxon>
    </lineage>
</organism>
<dbReference type="GO" id="GO:0034388">
    <property type="term" value="C:Pwp2p-containing subcomplex of 90S preribosome"/>
    <property type="evidence" value="ECO:0007669"/>
    <property type="project" value="TreeGrafter"/>
</dbReference>
<proteinExistence type="inferred from homology"/>
<dbReference type="PRINTS" id="PR00320">
    <property type="entry name" value="GPROTEINBRPT"/>
</dbReference>
<dbReference type="GO" id="GO:0030515">
    <property type="term" value="F:snoRNA binding"/>
    <property type="evidence" value="ECO:0007669"/>
    <property type="project" value="TreeGrafter"/>
</dbReference>
<protein>
    <submittedName>
        <fullName evidence="7">WDR3 protein</fullName>
    </submittedName>
</protein>
<dbReference type="PROSITE" id="PS00678">
    <property type="entry name" value="WD_REPEATS_1"/>
    <property type="match status" value="3"/>
</dbReference>
<dbReference type="SUPFAM" id="SSF50978">
    <property type="entry name" value="WD40 repeat-like"/>
    <property type="match status" value="2"/>
</dbReference>
<evidence type="ECO:0000259" key="6">
    <source>
        <dbReference type="Pfam" id="PF04003"/>
    </source>
</evidence>
<feature type="non-terminal residue" evidence="7">
    <location>
        <position position="1"/>
    </location>
</feature>
<dbReference type="InterPro" id="IPR051570">
    <property type="entry name" value="TBC1_cilium_biogenesis"/>
</dbReference>
<dbReference type="InterPro" id="IPR001680">
    <property type="entry name" value="WD40_rpt"/>
</dbReference>
<evidence type="ECO:0000313" key="8">
    <source>
        <dbReference type="Proteomes" id="UP000668214"/>
    </source>
</evidence>
<feature type="repeat" description="WD" evidence="4">
    <location>
        <begin position="145"/>
        <end position="186"/>
    </location>
</feature>
<feature type="compositionally biased region" description="Basic and acidic residues" evidence="5">
    <location>
        <begin position="343"/>
        <end position="357"/>
    </location>
</feature>
<reference evidence="7" key="1">
    <citation type="submission" date="2020-02" db="EMBL/GenBank/DDBJ databases">
        <title>Relaxed selection underlies rapid genomic changes in the transitions from sociality to social parasitism in ants.</title>
        <authorList>
            <person name="Bi X."/>
        </authorList>
    </citation>
    <scope>NUCLEOTIDE SEQUENCE</scope>
    <source>
        <strain evidence="7">BGI-DK2014c</strain>
        <tissue evidence="7">Whole body</tissue>
    </source>
</reference>
<dbReference type="InterPro" id="IPR019775">
    <property type="entry name" value="WD40_repeat_CS"/>
</dbReference>
<dbReference type="FunFam" id="2.130.10.10:FF:000157">
    <property type="entry name" value="WD repeat domain 3"/>
    <property type="match status" value="1"/>
</dbReference>
<sequence>MGLTKQYLKYVPAGNANIIASPRCNVVFVKLDGQEGRFVAAAACEHVYIWDLRLGEKAQVLSGEKVCVTCLAASPDKKHIAVGYADGTVKTFDLSTGENISIFVGHKSEITTLAYDVLGHRLATGSKDTDIIVWDVVAETGICRLNGHKGVITKLIFMKEHNIIISASKDTFVKFWDLDTEHNFKTLVGHKSEVSLIMLLFVIYIPDDCSIDSMLIQVWSFVLMNDDRYLITGCNDMELRVWKITFLDDRNIELDTAVGTIDTNEENEESVDTDMKYPIKCEKAGSILRTTRGRVVSLEVDSTCKVLGCHGVGSSIELFYLLSEDIIKNRFTKRLKKERRKAQKEGNAAEKELPTTPSLKDEIQRLPVIRVSGKAKGLDLVIGRGNELRVCVGINNNSIELHSLFMDEKNQEVKHLRSITAHGHRTDVRAICFSSDNLAFATASGDSVKLWNRPTLSSLRTVQCGYALTITFVPGDRHLIVGLKDGKMLIIDISSGDILEEISAHSKELSSITLFPDLKGVASGGGDQTVKFWNFELIQDSDNQIKAKVLSVLHVRTLKLEESVLCVRISPNNRFLAVSLLNSTIKIFFLDTFKFFLSLYGHELPVLCMDISSDSTLIATGSQDRNIKIWGLDYGDCRRSIFAHDDSVTGLSFVPGSHYFFTSGKDGKIKQWDADIYKKIITLQSHFGESWNCCVSPNGAYVASCGSDGVVRLYEKTREPLVLQDVAEEEREQQENELITGESTAVLGQKQQALPSKKTVSSEKAAELILECLEISNQYETELSKTVPTDKAPSLPLLMQAYNCTNTEDFLLEIFKRVRASELEETLLLLPFSAACDILQRLPNLLKNNYHTELLARLALCLVQAHHGPIVANQNLLPTLEIVKQLAVEKISALRDTIGLNLHGMMYLQRIFEEQEGIKFFRDATKNIEHKKKIRRNKEKAIKRAIMNL</sequence>
<keyword evidence="8" id="KW-1185">Reference proteome</keyword>
<dbReference type="PANTHER" id="PTHR19853">
    <property type="entry name" value="WD REPEAT CONTAINING PROTEIN 3 WDR3"/>
    <property type="match status" value="1"/>
</dbReference>
<gene>
    <name evidence="7" type="primary">Wdr3</name>
    <name evidence="7" type="ORF">G6Z78_0005733</name>
</gene>
<dbReference type="InterPro" id="IPR015943">
    <property type="entry name" value="WD40/YVTN_repeat-like_dom_sf"/>
</dbReference>
<evidence type="ECO:0000256" key="3">
    <source>
        <dbReference type="ARBA" id="ARBA00038229"/>
    </source>
</evidence>
<dbReference type="CDD" id="cd00200">
    <property type="entry name" value="WD40"/>
    <property type="match status" value="1"/>
</dbReference>
<dbReference type="Pfam" id="PF04003">
    <property type="entry name" value="Utp12"/>
    <property type="match status" value="1"/>
</dbReference>
<keyword evidence="2" id="KW-0677">Repeat</keyword>
<dbReference type="PANTHER" id="PTHR19853:SF0">
    <property type="entry name" value="WD REPEAT-CONTAINING PROTEIN 3"/>
    <property type="match status" value="1"/>
</dbReference>
<name>A0A836EFI9_9HYME</name>
<dbReference type="InterPro" id="IPR020472">
    <property type="entry name" value="WD40_PAC1"/>
</dbReference>
<dbReference type="EMBL" id="JAANIA010001173">
    <property type="protein sequence ID" value="KAG5321421.1"/>
    <property type="molecule type" value="Genomic_DNA"/>
</dbReference>
<comment type="similarity">
    <text evidence="3">Belongs to the WD repeat WDR3/UTP12 family.</text>
</comment>
<keyword evidence="1 4" id="KW-0853">WD repeat</keyword>